<name>A0A558A8Y0_9PSEU</name>
<reference evidence="2 3" key="1">
    <citation type="submission" date="2019-07" db="EMBL/GenBank/DDBJ databases">
        <title>New species of Amycolatopsis and Streptomyces.</title>
        <authorList>
            <person name="Duangmal K."/>
            <person name="Teo W.F.A."/>
            <person name="Lipun K."/>
        </authorList>
    </citation>
    <scope>NUCLEOTIDE SEQUENCE [LARGE SCALE GENOMIC DNA]</scope>
    <source>
        <strain evidence="2 3">JCM 30562</strain>
    </source>
</reference>
<proteinExistence type="predicted"/>
<accession>A0A558A8Y0</accession>
<dbReference type="RefSeq" id="WP_144640772.1">
    <property type="nucleotide sequence ID" value="NZ_BNAX01000007.1"/>
</dbReference>
<organism evidence="2 3">
    <name type="scientific">Amycolatopsis acidiphila</name>
    <dbReference type="NCBI Taxonomy" id="715473"/>
    <lineage>
        <taxon>Bacteria</taxon>
        <taxon>Bacillati</taxon>
        <taxon>Actinomycetota</taxon>
        <taxon>Actinomycetes</taxon>
        <taxon>Pseudonocardiales</taxon>
        <taxon>Pseudonocardiaceae</taxon>
        <taxon>Amycolatopsis</taxon>
    </lineage>
</organism>
<feature type="compositionally biased region" description="Basic and acidic residues" evidence="1">
    <location>
        <begin position="36"/>
        <end position="66"/>
    </location>
</feature>
<keyword evidence="3" id="KW-1185">Reference proteome</keyword>
<comment type="caution">
    <text evidence="2">The sequence shown here is derived from an EMBL/GenBank/DDBJ whole genome shotgun (WGS) entry which is preliminary data.</text>
</comment>
<dbReference type="EMBL" id="VJZA01000033">
    <property type="protein sequence ID" value="TVT20717.1"/>
    <property type="molecule type" value="Genomic_DNA"/>
</dbReference>
<feature type="region of interest" description="Disordered" evidence="1">
    <location>
        <begin position="28"/>
        <end position="66"/>
    </location>
</feature>
<evidence type="ECO:0000313" key="2">
    <source>
        <dbReference type="EMBL" id="TVT20717.1"/>
    </source>
</evidence>
<protein>
    <submittedName>
        <fullName evidence="2">Uncharacterized protein</fullName>
    </submittedName>
</protein>
<sequence length="66" mass="7649">MPTPAATLTRRIRASETELAPLLALLRSPEPQPEIHGAKFDNRPAWDNSPKFDNRPGWDNWDNRRR</sequence>
<dbReference type="Proteomes" id="UP000318578">
    <property type="component" value="Unassembled WGS sequence"/>
</dbReference>
<dbReference type="OrthoDB" id="4252545at2"/>
<dbReference type="NCBIfam" id="NF041721">
    <property type="entry name" value="phane_AmcA_1"/>
    <property type="match status" value="1"/>
</dbReference>
<dbReference type="AlphaFoldDB" id="A0A558A8Y0"/>
<evidence type="ECO:0000256" key="1">
    <source>
        <dbReference type="SAM" id="MobiDB-lite"/>
    </source>
</evidence>
<gene>
    <name evidence="2" type="ORF">FNH06_19575</name>
</gene>
<evidence type="ECO:0000313" key="3">
    <source>
        <dbReference type="Proteomes" id="UP000318578"/>
    </source>
</evidence>